<dbReference type="HOGENOM" id="CLU_691954_0_0_9"/>
<evidence type="ECO:0000313" key="4">
    <source>
        <dbReference type="Proteomes" id="UP000003803"/>
    </source>
</evidence>
<keyword evidence="3" id="KW-0378">Hydrolase</keyword>
<comment type="caution">
    <text evidence="3">The sequence shown here is derived from an EMBL/GenBank/DDBJ whole genome shotgun (WGS) entry which is preliminary data.</text>
</comment>
<dbReference type="eggNOG" id="COG1061">
    <property type="taxonomic scope" value="Bacteria"/>
</dbReference>
<keyword evidence="4" id="KW-1185">Reference proteome</keyword>
<dbReference type="Pfam" id="PF00271">
    <property type="entry name" value="Helicase_C"/>
    <property type="match status" value="1"/>
</dbReference>
<dbReference type="PROSITE" id="PS51194">
    <property type="entry name" value="HELICASE_CTER"/>
    <property type="match status" value="1"/>
</dbReference>
<dbReference type="InterPro" id="IPR001650">
    <property type="entry name" value="Helicase_C-like"/>
</dbReference>
<evidence type="ECO:0000313" key="3">
    <source>
        <dbReference type="EMBL" id="EDS10244.1"/>
    </source>
</evidence>
<sequence>MCKYDAICQKLYPYQKDILDELLANSNDDPHMHTMVYLPTGGGKTRVAAAFAILEGIFKERTIIWFAHSHHLLEQAHKAIRSLLLEIHAGKSAVIVDPFIEHNEIFIHCKSGKHMKDITKQHKIVILSVCTAANCDYFYENKFTEDAIVIIDEAHHAVANQHQDAYGLLTKNRLTIGLTATPTRTLFREIPMLYDFYDNAVISKIDIAYLIEHGFLAKPEFINESPLSFSDNQATHNSCIKVLEHFLANKDKYGKTLIFAANKPIAEKLKSVFEGNCGTKVWLTHSCVSPDVIDAFKASPTGVLINIEQLIEGVDIPDIQTVIIIGKPKSEITAVQMIGRALRKPAGIEKEVAYIVGFLDPHECNLEQILKNSTPECYKENARSAYTMLSRDIPKSLQ</sequence>
<dbReference type="GO" id="GO:0016787">
    <property type="term" value="F:hydrolase activity"/>
    <property type="evidence" value="ECO:0007669"/>
    <property type="project" value="InterPro"/>
</dbReference>
<dbReference type="PROSITE" id="PS51192">
    <property type="entry name" value="HELICASE_ATP_BIND_1"/>
    <property type="match status" value="1"/>
</dbReference>
<evidence type="ECO:0000259" key="1">
    <source>
        <dbReference type="PROSITE" id="PS51192"/>
    </source>
</evidence>
<dbReference type="SUPFAM" id="SSF52540">
    <property type="entry name" value="P-loop containing nucleoside triphosphate hydrolases"/>
    <property type="match status" value="1"/>
</dbReference>
<dbReference type="SMART" id="SM00487">
    <property type="entry name" value="DEXDc"/>
    <property type="match status" value="1"/>
</dbReference>
<dbReference type="Proteomes" id="UP000003803">
    <property type="component" value="Unassembled WGS sequence"/>
</dbReference>
<protein>
    <submittedName>
        <fullName evidence="3">Helicase C-terminal domain protein</fullName>
    </submittedName>
</protein>
<dbReference type="InterPro" id="IPR027417">
    <property type="entry name" value="P-loop_NTPase"/>
</dbReference>
<feature type="domain" description="Helicase C-terminal" evidence="2">
    <location>
        <begin position="242"/>
        <end position="394"/>
    </location>
</feature>
<reference evidence="3" key="2">
    <citation type="submission" date="2013-09" db="EMBL/GenBank/DDBJ databases">
        <title>Draft genome sequence of Anaerotruncus colihominis(DSM 17241).</title>
        <authorList>
            <person name="Sudarsanam P."/>
            <person name="Ley R."/>
            <person name="Guruge J."/>
            <person name="Turnbaugh P.J."/>
            <person name="Mahowald M."/>
            <person name="Liep D."/>
            <person name="Gordon J."/>
        </authorList>
    </citation>
    <scope>NUCLEOTIDE SEQUENCE</scope>
    <source>
        <strain evidence="3">DSM 17241</strain>
    </source>
</reference>
<dbReference type="InterPro" id="IPR006935">
    <property type="entry name" value="Helicase/UvrB_N"/>
</dbReference>
<dbReference type="EMBL" id="ABGD02000024">
    <property type="protein sequence ID" value="EDS10244.1"/>
    <property type="molecule type" value="Genomic_DNA"/>
</dbReference>
<dbReference type="GO" id="GO:0004386">
    <property type="term" value="F:helicase activity"/>
    <property type="evidence" value="ECO:0007669"/>
    <property type="project" value="UniProtKB-KW"/>
</dbReference>
<keyword evidence="3" id="KW-0547">Nucleotide-binding</keyword>
<dbReference type="SMART" id="SM00490">
    <property type="entry name" value="HELICc"/>
    <property type="match status" value="1"/>
</dbReference>
<feature type="domain" description="Helicase ATP-binding" evidence="1">
    <location>
        <begin position="25"/>
        <end position="200"/>
    </location>
</feature>
<keyword evidence="3" id="KW-0347">Helicase</keyword>
<dbReference type="Gene3D" id="3.40.50.300">
    <property type="entry name" value="P-loop containing nucleotide triphosphate hydrolases"/>
    <property type="match status" value="2"/>
</dbReference>
<dbReference type="PANTHER" id="PTHR47396:SF1">
    <property type="entry name" value="ATP-DEPENDENT HELICASE IRC3-RELATED"/>
    <property type="match status" value="1"/>
</dbReference>
<dbReference type="InterPro" id="IPR050742">
    <property type="entry name" value="Helicase_Restrict-Modif_Enz"/>
</dbReference>
<gene>
    <name evidence="3" type="ORF">ANACOL_02840</name>
</gene>
<dbReference type="GO" id="GO:0003677">
    <property type="term" value="F:DNA binding"/>
    <property type="evidence" value="ECO:0007669"/>
    <property type="project" value="InterPro"/>
</dbReference>
<accession>B0PE55</accession>
<proteinExistence type="predicted"/>
<evidence type="ECO:0000259" key="2">
    <source>
        <dbReference type="PROSITE" id="PS51194"/>
    </source>
</evidence>
<dbReference type="PANTHER" id="PTHR47396">
    <property type="entry name" value="TYPE I RESTRICTION ENZYME ECOKI R PROTEIN"/>
    <property type="match status" value="1"/>
</dbReference>
<dbReference type="GO" id="GO:0005829">
    <property type="term" value="C:cytosol"/>
    <property type="evidence" value="ECO:0007669"/>
    <property type="project" value="TreeGrafter"/>
</dbReference>
<dbReference type="Pfam" id="PF04851">
    <property type="entry name" value="ResIII"/>
    <property type="match status" value="1"/>
</dbReference>
<organism evidence="3 4">
    <name type="scientific">Anaerotruncus colihominis DSM 17241</name>
    <dbReference type="NCBI Taxonomy" id="445972"/>
    <lineage>
        <taxon>Bacteria</taxon>
        <taxon>Bacillati</taxon>
        <taxon>Bacillota</taxon>
        <taxon>Clostridia</taxon>
        <taxon>Eubacteriales</taxon>
        <taxon>Oscillospiraceae</taxon>
        <taxon>Anaerotruncus</taxon>
    </lineage>
</organism>
<dbReference type="GO" id="GO:0005524">
    <property type="term" value="F:ATP binding"/>
    <property type="evidence" value="ECO:0007669"/>
    <property type="project" value="InterPro"/>
</dbReference>
<dbReference type="AlphaFoldDB" id="B0PE55"/>
<reference evidence="3" key="1">
    <citation type="submission" date="2007-11" db="EMBL/GenBank/DDBJ databases">
        <authorList>
            <person name="Fulton L."/>
            <person name="Clifton S."/>
            <person name="Fulton B."/>
            <person name="Xu J."/>
            <person name="Minx P."/>
            <person name="Pepin K.H."/>
            <person name="Johnson M."/>
            <person name="Thiruvilangam P."/>
            <person name="Bhonagiri V."/>
            <person name="Nash W.E."/>
            <person name="Mardis E.R."/>
            <person name="Wilson R.K."/>
        </authorList>
    </citation>
    <scope>NUCLEOTIDE SEQUENCE [LARGE SCALE GENOMIC DNA]</scope>
    <source>
        <strain evidence="3">DSM 17241</strain>
    </source>
</reference>
<dbReference type="RefSeq" id="WP_006875744.1">
    <property type="nucleotide sequence ID" value="NZ_DS544185.1"/>
</dbReference>
<name>B0PE55_9FIRM</name>
<dbReference type="InterPro" id="IPR014001">
    <property type="entry name" value="Helicase_ATP-bd"/>
</dbReference>
<keyword evidence="3" id="KW-0067">ATP-binding</keyword>